<dbReference type="CDD" id="cd00092">
    <property type="entry name" value="HTH_CRP"/>
    <property type="match status" value="1"/>
</dbReference>
<dbReference type="GO" id="GO:0005829">
    <property type="term" value="C:cytosol"/>
    <property type="evidence" value="ECO:0007669"/>
    <property type="project" value="TreeGrafter"/>
</dbReference>
<evidence type="ECO:0000256" key="5">
    <source>
        <dbReference type="ARBA" id="ARBA00022533"/>
    </source>
</evidence>
<keyword evidence="9" id="KW-0238">DNA-binding</keyword>
<dbReference type="SMART" id="SM00100">
    <property type="entry name" value="cNMP"/>
    <property type="match status" value="1"/>
</dbReference>
<evidence type="ECO:0000256" key="12">
    <source>
        <dbReference type="ARBA" id="ARBA00031697"/>
    </source>
</evidence>
<evidence type="ECO:0000256" key="7">
    <source>
        <dbReference type="ARBA" id="ARBA00023015"/>
    </source>
</evidence>
<evidence type="ECO:0000256" key="9">
    <source>
        <dbReference type="ARBA" id="ARBA00023125"/>
    </source>
</evidence>
<dbReference type="Proteomes" id="UP000093071">
    <property type="component" value="Chromosome I"/>
</dbReference>
<evidence type="ECO:0000256" key="6">
    <source>
        <dbReference type="ARBA" id="ARBA00022636"/>
    </source>
</evidence>
<keyword evidence="10" id="KW-0010">Activator</keyword>
<keyword evidence="11" id="KW-0804">Transcription</keyword>
<dbReference type="PROSITE" id="PS51063">
    <property type="entry name" value="HTH_CRP_2"/>
    <property type="match status" value="1"/>
</dbReference>
<dbReference type="PROSITE" id="PS50042">
    <property type="entry name" value="CNMP_BINDING_3"/>
    <property type="match status" value="1"/>
</dbReference>
<dbReference type="PATRIC" id="fig|1261556.5.peg.2543"/>
<keyword evidence="8" id="KW-0843">Virulence</keyword>
<dbReference type="InterPro" id="IPR036388">
    <property type="entry name" value="WH-like_DNA-bd_sf"/>
</dbReference>
<dbReference type="InterPro" id="IPR000595">
    <property type="entry name" value="cNMP-bd_dom"/>
</dbReference>
<comment type="subunit">
    <text evidence="2">Homodimer.</text>
</comment>
<dbReference type="EMBL" id="LT604072">
    <property type="protein sequence ID" value="SCB05176.1"/>
    <property type="molecule type" value="Genomic_DNA"/>
</dbReference>
<dbReference type="InterPro" id="IPR050397">
    <property type="entry name" value="Env_Response_Regulators"/>
</dbReference>
<accession>A0A1C3TPS4</accession>
<dbReference type="Pfam" id="PF00027">
    <property type="entry name" value="cNMP_binding"/>
    <property type="match status" value="1"/>
</dbReference>
<evidence type="ECO:0000256" key="3">
    <source>
        <dbReference type="ARBA" id="ARBA00020769"/>
    </source>
</evidence>
<keyword evidence="6" id="KW-0973">c-di-GMP</keyword>
<dbReference type="Gene3D" id="2.60.120.10">
    <property type="entry name" value="Jelly Rolls"/>
    <property type="match status" value="1"/>
</dbReference>
<dbReference type="Gene3D" id="1.10.10.10">
    <property type="entry name" value="Winged helix-like DNA-binding domain superfamily/Winged helix DNA-binding domain"/>
    <property type="match status" value="1"/>
</dbReference>
<gene>
    <name evidence="15" type="ORF">BN444_00697</name>
</gene>
<evidence type="ECO:0000256" key="2">
    <source>
        <dbReference type="ARBA" id="ARBA00011738"/>
    </source>
</evidence>
<reference evidence="16" key="1">
    <citation type="submission" date="2016-07" db="EMBL/GenBank/DDBJ databases">
        <authorList>
            <person name="Jaenicke Sebastian"/>
        </authorList>
    </citation>
    <scope>NUCLEOTIDE SEQUENCE [LARGE SCALE GENOMIC DNA]</scope>
</reference>
<dbReference type="InterPro" id="IPR012318">
    <property type="entry name" value="HTH_CRP"/>
</dbReference>
<evidence type="ECO:0000313" key="16">
    <source>
        <dbReference type="Proteomes" id="UP000093071"/>
    </source>
</evidence>
<evidence type="ECO:0000256" key="11">
    <source>
        <dbReference type="ARBA" id="ARBA00023163"/>
    </source>
</evidence>
<evidence type="ECO:0000256" key="4">
    <source>
        <dbReference type="ARBA" id="ARBA00022491"/>
    </source>
</evidence>
<dbReference type="FunFam" id="1.10.10.10:FF:000028">
    <property type="entry name" value="Fumarate/nitrate reduction transcriptional regulator Fnr"/>
    <property type="match status" value="1"/>
</dbReference>
<evidence type="ECO:0000313" key="15">
    <source>
        <dbReference type="EMBL" id="SCB05176.1"/>
    </source>
</evidence>
<dbReference type="GO" id="GO:0003700">
    <property type="term" value="F:DNA-binding transcription factor activity"/>
    <property type="evidence" value="ECO:0007669"/>
    <property type="project" value="TreeGrafter"/>
</dbReference>
<keyword evidence="5" id="KW-0021">Allosteric enzyme</keyword>
<dbReference type="Pfam" id="PF13545">
    <property type="entry name" value="HTH_Crp_2"/>
    <property type="match status" value="1"/>
</dbReference>
<keyword evidence="7" id="KW-0805">Transcription regulation</keyword>
<protein>
    <recommendedName>
        <fullName evidence="3">CRP-like protein Clp</fullName>
    </recommendedName>
    <alternativeName>
        <fullName evidence="12">Catabolite activation-like protein</fullName>
    </alternativeName>
</protein>
<comment type="subcellular location">
    <subcellularLocation>
        <location evidence="1">Cytoplasm</location>
    </subcellularLocation>
</comment>
<feature type="domain" description="Cyclic nucleotide-binding" evidence="13">
    <location>
        <begin position="55"/>
        <end position="124"/>
    </location>
</feature>
<dbReference type="InterPro" id="IPR036390">
    <property type="entry name" value="WH_DNA-bd_sf"/>
</dbReference>
<evidence type="ECO:0000259" key="14">
    <source>
        <dbReference type="PROSITE" id="PS51063"/>
    </source>
</evidence>
<dbReference type="PANTHER" id="PTHR24567">
    <property type="entry name" value="CRP FAMILY TRANSCRIPTIONAL REGULATORY PROTEIN"/>
    <property type="match status" value="1"/>
</dbReference>
<name>A0A1C3TPS4_XANCT</name>
<keyword evidence="4" id="KW-0678">Repressor</keyword>
<dbReference type="GO" id="GO:0003824">
    <property type="term" value="F:catalytic activity"/>
    <property type="evidence" value="ECO:0007669"/>
    <property type="project" value="UniProtKB-KW"/>
</dbReference>
<evidence type="ECO:0000256" key="10">
    <source>
        <dbReference type="ARBA" id="ARBA00023159"/>
    </source>
</evidence>
<feature type="domain" description="HTH crp-type" evidence="14">
    <location>
        <begin position="186"/>
        <end position="260"/>
    </location>
</feature>
<dbReference type="InterPro" id="IPR014710">
    <property type="entry name" value="RmlC-like_jellyroll"/>
</dbReference>
<dbReference type="SUPFAM" id="SSF51206">
    <property type="entry name" value="cAMP-binding domain-like"/>
    <property type="match status" value="1"/>
</dbReference>
<evidence type="ECO:0000256" key="8">
    <source>
        <dbReference type="ARBA" id="ARBA00023026"/>
    </source>
</evidence>
<proteinExistence type="predicted"/>
<dbReference type="GO" id="GO:0003677">
    <property type="term" value="F:DNA binding"/>
    <property type="evidence" value="ECO:0007669"/>
    <property type="project" value="UniProtKB-KW"/>
</dbReference>
<dbReference type="SUPFAM" id="SSF46785">
    <property type="entry name" value="Winged helix' DNA-binding domain"/>
    <property type="match status" value="1"/>
</dbReference>
<dbReference type="InterPro" id="IPR018490">
    <property type="entry name" value="cNMP-bd_dom_sf"/>
</dbReference>
<dbReference type="AlphaFoldDB" id="A0A1C3TPS4"/>
<evidence type="ECO:0000259" key="13">
    <source>
        <dbReference type="PROSITE" id="PS50042"/>
    </source>
</evidence>
<dbReference type="CDD" id="cd00038">
    <property type="entry name" value="CAP_ED"/>
    <property type="match status" value="1"/>
</dbReference>
<organism evidence="15 16">
    <name type="scientific">Xanthomonas translucens pv. translucens DSM 18974</name>
    <dbReference type="NCBI Taxonomy" id="1261556"/>
    <lineage>
        <taxon>Bacteria</taxon>
        <taxon>Pseudomonadati</taxon>
        <taxon>Pseudomonadota</taxon>
        <taxon>Gammaproteobacteria</taxon>
        <taxon>Lysobacterales</taxon>
        <taxon>Lysobacteraceae</taxon>
        <taxon>Xanthomonas</taxon>
        <taxon>Xanthomonas translucens group</taxon>
    </lineage>
</organism>
<evidence type="ECO:0000256" key="1">
    <source>
        <dbReference type="ARBA" id="ARBA00004496"/>
    </source>
</evidence>
<dbReference type="PANTHER" id="PTHR24567:SF75">
    <property type="entry name" value="FUMARATE AND NITRATE REDUCTION REGULATORY PROTEIN"/>
    <property type="match status" value="1"/>
</dbReference>
<sequence>MPAIVSAYHPGVPTPPVKRMHRTVPGFAMPYVETAAARDPNAHECLHCAVRHLAICSALACDEVQALERVTTSLAYAAGATLVRSGEARQSVYTVTSGALRLVRTLADGRRQVVGFVLPGDYVGLSESAKYRNDLEAIADSRVCRVSVVQMRLLRTQYPQLERKLLQRACLELDAAQDAALSLARLQPMEKLADFLLKLAARTASRGDPGNTVTLMMGRGDIADHLGLTMETVSRSFTKLRQQGLIALPQLHVVEIRDFAALHRLASVEE</sequence>
<dbReference type="PRINTS" id="PR00034">
    <property type="entry name" value="HTHCRP"/>
</dbReference>
<dbReference type="SMART" id="SM00419">
    <property type="entry name" value="HTH_CRP"/>
    <property type="match status" value="1"/>
</dbReference>